<name>A0ABP6TRZ6_9ACTN</name>
<accession>A0ABP6TRZ6</accession>
<dbReference type="EMBL" id="BAAAXF010000036">
    <property type="protein sequence ID" value="GAA3498070.1"/>
    <property type="molecule type" value="Genomic_DNA"/>
</dbReference>
<dbReference type="Proteomes" id="UP001501455">
    <property type="component" value="Unassembled WGS sequence"/>
</dbReference>
<evidence type="ECO:0000313" key="2">
    <source>
        <dbReference type="EMBL" id="GAA3498070.1"/>
    </source>
</evidence>
<feature type="region of interest" description="Disordered" evidence="1">
    <location>
        <begin position="33"/>
        <end position="61"/>
    </location>
</feature>
<organism evidence="2 3">
    <name type="scientific">Streptomyces prasinosporus</name>
    <dbReference type="NCBI Taxonomy" id="68256"/>
    <lineage>
        <taxon>Bacteria</taxon>
        <taxon>Bacillati</taxon>
        <taxon>Actinomycetota</taxon>
        <taxon>Actinomycetes</taxon>
        <taxon>Kitasatosporales</taxon>
        <taxon>Streptomycetaceae</taxon>
        <taxon>Streptomyces</taxon>
        <taxon>Streptomyces albogriseolus group</taxon>
    </lineage>
</organism>
<sequence length="61" mass="6452">MSDALVRAMDVLAGADEDEVTAVLAAAGASSRRWPARQAGPRTPLPEPEGVPDVHTEVEWV</sequence>
<proteinExistence type="predicted"/>
<keyword evidence="3" id="KW-1185">Reference proteome</keyword>
<protein>
    <submittedName>
        <fullName evidence="2">Uncharacterized protein</fullName>
    </submittedName>
</protein>
<gene>
    <name evidence="2" type="ORF">GCM10019016_051730</name>
</gene>
<evidence type="ECO:0000313" key="3">
    <source>
        <dbReference type="Proteomes" id="UP001501455"/>
    </source>
</evidence>
<feature type="compositionally biased region" description="Basic and acidic residues" evidence="1">
    <location>
        <begin position="52"/>
        <end position="61"/>
    </location>
</feature>
<comment type="caution">
    <text evidence="2">The sequence shown here is derived from an EMBL/GenBank/DDBJ whole genome shotgun (WGS) entry which is preliminary data.</text>
</comment>
<evidence type="ECO:0000256" key="1">
    <source>
        <dbReference type="SAM" id="MobiDB-lite"/>
    </source>
</evidence>
<reference evidence="3" key="1">
    <citation type="journal article" date="2019" name="Int. J. Syst. Evol. Microbiol.">
        <title>The Global Catalogue of Microorganisms (GCM) 10K type strain sequencing project: providing services to taxonomists for standard genome sequencing and annotation.</title>
        <authorList>
            <consortium name="The Broad Institute Genomics Platform"/>
            <consortium name="The Broad Institute Genome Sequencing Center for Infectious Disease"/>
            <person name="Wu L."/>
            <person name="Ma J."/>
        </authorList>
    </citation>
    <scope>NUCLEOTIDE SEQUENCE [LARGE SCALE GENOMIC DNA]</scope>
    <source>
        <strain evidence="3">JCM 4816</strain>
    </source>
</reference>